<name>A0A8C4LG45_EQUAS</name>
<evidence type="ECO:0000256" key="4">
    <source>
        <dbReference type="ARBA" id="ARBA00022737"/>
    </source>
</evidence>
<dbReference type="InterPro" id="IPR018487">
    <property type="entry name" value="Hemopexin-like_repeat"/>
</dbReference>
<dbReference type="SUPFAM" id="SSF90188">
    <property type="entry name" value="Somatomedin B domain"/>
    <property type="match status" value="2"/>
</dbReference>
<dbReference type="GeneTree" id="ENSGT00530000063751"/>
<dbReference type="PRINTS" id="PR00022">
    <property type="entry name" value="SOMATOMEDINB"/>
</dbReference>
<dbReference type="Gene3D" id="2.110.10.10">
    <property type="entry name" value="Hemopexin-like domain"/>
    <property type="match status" value="1"/>
</dbReference>
<evidence type="ECO:0000313" key="9">
    <source>
        <dbReference type="Ensembl" id="ENSEASP00005007510.2"/>
    </source>
</evidence>
<keyword evidence="2" id="KW-0964">Secreted</keyword>
<feature type="repeat" description="Hemopexin" evidence="7">
    <location>
        <begin position="201"/>
        <end position="248"/>
    </location>
</feature>
<dbReference type="Pfam" id="PF00045">
    <property type="entry name" value="Hemopexin"/>
    <property type="match status" value="2"/>
</dbReference>
<evidence type="ECO:0000256" key="7">
    <source>
        <dbReference type="PROSITE-ProRule" id="PRU01011"/>
    </source>
</evidence>
<evidence type="ECO:0000259" key="8">
    <source>
        <dbReference type="PROSITE" id="PS50958"/>
    </source>
</evidence>
<evidence type="ECO:0000256" key="6">
    <source>
        <dbReference type="ARBA" id="ARBA00023180"/>
    </source>
</evidence>
<dbReference type="SMART" id="SM00120">
    <property type="entry name" value="HX"/>
    <property type="match status" value="2"/>
</dbReference>
<proteinExistence type="predicted"/>
<dbReference type="GO" id="GO:0005044">
    <property type="term" value="F:scavenger receptor activity"/>
    <property type="evidence" value="ECO:0007669"/>
    <property type="project" value="InterPro"/>
</dbReference>
<dbReference type="InterPro" id="IPR036375">
    <property type="entry name" value="Hemopexin-like_dom_sf"/>
</dbReference>
<dbReference type="InterPro" id="IPR036024">
    <property type="entry name" value="Somatomedin_B-like_dom_sf"/>
</dbReference>
<dbReference type="Ensembl" id="ENSEAST00005008193.2">
    <property type="protein sequence ID" value="ENSEASP00005007510.2"/>
    <property type="gene ID" value="ENSEASG00005005489.2"/>
</dbReference>
<dbReference type="PROSITE" id="PS50958">
    <property type="entry name" value="SMB_2"/>
    <property type="match status" value="2"/>
</dbReference>
<feature type="domain" description="SMB" evidence="8">
    <location>
        <begin position="64"/>
        <end position="106"/>
    </location>
</feature>
<keyword evidence="6" id="KW-0325">Glycoprotein</keyword>
<dbReference type="GO" id="GO:0030247">
    <property type="term" value="F:polysaccharide binding"/>
    <property type="evidence" value="ECO:0007669"/>
    <property type="project" value="InterPro"/>
</dbReference>
<dbReference type="PROSITE" id="PS00024">
    <property type="entry name" value="HEMOPEXIN"/>
    <property type="match status" value="1"/>
</dbReference>
<dbReference type="InterPro" id="IPR020436">
    <property type="entry name" value="SMB_chordata"/>
</dbReference>
<sequence>NIILPLPVALSSSLDLFPSVKWFDLSSCAGRCGEGYSRDATCNCDFNCQYYMECCPDFKKVCTSELSCKGRCFESFSRGRECDCDADCKKYGKCCSDYESFCEEVKDSKKKRTPKKKPTPEPPVIDEAGSGLDNGDFMLIPTPKIPTTQHETNLCNGKPVDGLTTLRNGTLVAFRGHYFWMLRPFSPPSPPRRITEVWGIPSPIDTVFTRCNCEGKTFFFKDSQYWRFTNDIKDAGYPKLISKGFGGLSGKIVAALSIATYKNRPESVYFFKRGGRTQQYIYKQEPIRKCPGRRPAIHYSVYGEAPQIRRRRFERATGPSQTHTIRIHYSPVRVSYQDKDFLHNEVKVSTLWRGLPDTVTSAISLPNLRKPDGYDYYAFSKDQYYNIDVPSRTARAITTRSGQTLSKVWYNCP</sequence>
<dbReference type="SMART" id="SM00201">
    <property type="entry name" value="SO"/>
    <property type="match status" value="2"/>
</dbReference>
<dbReference type="PANTHER" id="PTHR22917:SF1">
    <property type="entry name" value="PROTEOGLYCAN 4"/>
    <property type="match status" value="1"/>
</dbReference>
<dbReference type="Pfam" id="PF01033">
    <property type="entry name" value="Somatomedin_B"/>
    <property type="match status" value="2"/>
</dbReference>
<protein>
    <recommendedName>
        <fullName evidence="8">SMB domain-containing protein</fullName>
    </recommendedName>
</protein>
<dbReference type="AlphaFoldDB" id="A0A8C4LG45"/>
<dbReference type="InterPro" id="IPR018486">
    <property type="entry name" value="Hemopexin_CS"/>
</dbReference>
<dbReference type="PROSITE" id="PS00524">
    <property type="entry name" value="SMB_1"/>
    <property type="match status" value="2"/>
</dbReference>
<evidence type="ECO:0000256" key="1">
    <source>
        <dbReference type="ARBA" id="ARBA00004613"/>
    </source>
</evidence>
<keyword evidence="10" id="KW-1185">Reference proteome</keyword>
<dbReference type="GO" id="GO:0005615">
    <property type="term" value="C:extracellular space"/>
    <property type="evidence" value="ECO:0007669"/>
    <property type="project" value="TreeGrafter"/>
</dbReference>
<reference evidence="9 10" key="1">
    <citation type="journal article" date="2020" name="Nat. Commun.">
        <title>Donkey genomes provide new insights into domestication and selection for coat color.</title>
        <authorList>
            <person name="Wang"/>
            <person name="C."/>
            <person name="Li"/>
            <person name="H."/>
            <person name="Guo"/>
            <person name="Y."/>
            <person name="Huang"/>
            <person name="J."/>
            <person name="Sun"/>
            <person name="Y."/>
            <person name="Min"/>
            <person name="J."/>
            <person name="Wang"/>
            <person name="J."/>
            <person name="Fang"/>
            <person name="X."/>
            <person name="Zhao"/>
            <person name="Z."/>
            <person name="Wang"/>
            <person name="S."/>
            <person name="Zhang"/>
            <person name="Y."/>
            <person name="Liu"/>
            <person name="Q."/>
            <person name="Jiang"/>
            <person name="Q."/>
            <person name="Wang"/>
            <person name="X."/>
            <person name="Guo"/>
            <person name="Y."/>
            <person name="Yang"/>
            <person name="C."/>
            <person name="Wang"/>
            <person name="Y."/>
            <person name="Tian"/>
            <person name="F."/>
            <person name="Zhuang"/>
            <person name="G."/>
            <person name="Fan"/>
            <person name="Y."/>
            <person name="Gao"/>
            <person name="Q."/>
            <person name="Li"/>
            <person name="Y."/>
            <person name="Ju"/>
            <person name="Z."/>
            <person name="Li"/>
            <person name="J."/>
            <person name="Li"/>
            <person name="R."/>
            <person name="Hou"/>
            <person name="M."/>
            <person name="Yang"/>
            <person name="G."/>
            <person name="Liu"/>
            <person name="G."/>
            <person name="Liu"/>
            <person name="W."/>
            <person name="Guo"/>
            <person name="J."/>
            <person name="Pan"/>
            <person name="S."/>
            <person name="Fan"/>
            <person name="G."/>
            <person name="Zhang"/>
            <person name="W."/>
            <person name="Zhang"/>
            <person name="R."/>
            <person name="Yu"/>
            <person name="J."/>
            <person name="Zhang"/>
            <person name="X."/>
            <person name="Yin"/>
            <person name="Q."/>
            <person name="Ji"/>
            <person name="C."/>
            <person name="Jin"/>
            <person name="Y."/>
            <person name="Yue"/>
            <person name="G."/>
            <person name="Liu"/>
            <person name="M."/>
            <person name="Xu"/>
            <person name="J."/>
            <person name="Liu"/>
            <person name="S."/>
            <person name="Jordana"/>
            <person name="J."/>
            <person name="Noce"/>
            <person name="A."/>
            <person name="Amills"/>
            <person name="M."/>
            <person name="Wu"/>
            <person name="D.D."/>
            <person name="Li"/>
            <person name="S."/>
            <person name="Zhou"/>
            <person name="X. and Zhong"/>
            <person name="J."/>
        </authorList>
    </citation>
    <scope>NUCLEOTIDE SEQUENCE [LARGE SCALE GENOMIC DNA]</scope>
</reference>
<dbReference type="Gene3D" id="4.10.410.20">
    <property type="match status" value="2"/>
</dbReference>
<reference evidence="9" key="2">
    <citation type="submission" date="2025-08" db="UniProtKB">
        <authorList>
            <consortium name="Ensembl"/>
        </authorList>
    </citation>
    <scope>IDENTIFICATION</scope>
</reference>
<keyword evidence="4" id="KW-0677">Repeat</keyword>
<dbReference type="PROSITE" id="PS51642">
    <property type="entry name" value="HEMOPEXIN_2"/>
    <property type="match status" value="1"/>
</dbReference>
<dbReference type="GO" id="GO:0006955">
    <property type="term" value="P:immune response"/>
    <property type="evidence" value="ECO:0007669"/>
    <property type="project" value="InterPro"/>
</dbReference>
<keyword evidence="3" id="KW-0732">Signal</keyword>
<dbReference type="CDD" id="cd00094">
    <property type="entry name" value="HX"/>
    <property type="match status" value="1"/>
</dbReference>
<dbReference type="SUPFAM" id="SSF50923">
    <property type="entry name" value="Hemopexin-like domain"/>
    <property type="match status" value="1"/>
</dbReference>
<accession>A0A8C4LG45</accession>
<feature type="domain" description="SMB" evidence="8">
    <location>
        <begin position="24"/>
        <end position="63"/>
    </location>
</feature>
<organism evidence="9 10">
    <name type="scientific">Equus asinus</name>
    <name type="common">Donkey</name>
    <name type="synonym">Equus africanus asinus</name>
    <dbReference type="NCBI Taxonomy" id="9793"/>
    <lineage>
        <taxon>Eukaryota</taxon>
        <taxon>Metazoa</taxon>
        <taxon>Chordata</taxon>
        <taxon>Craniata</taxon>
        <taxon>Vertebrata</taxon>
        <taxon>Euteleostomi</taxon>
        <taxon>Mammalia</taxon>
        <taxon>Eutheria</taxon>
        <taxon>Laurasiatheria</taxon>
        <taxon>Perissodactyla</taxon>
        <taxon>Equidae</taxon>
        <taxon>Equus</taxon>
    </lineage>
</organism>
<evidence type="ECO:0000256" key="2">
    <source>
        <dbReference type="ARBA" id="ARBA00022525"/>
    </source>
</evidence>
<dbReference type="Proteomes" id="UP000694387">
    <property type="component" value="Chromosome 25"/>
</dbReference>
<evidence type="ECO:0000313" key="10">
    <source>
        <dbReference type="Proteomes" id="UP000694387"/>
    </source>
</evidence>
<keyword evidence="5" id="KW-1015">Disulfide bond</keyword>
<evidence type="ECO:0000256" key="3">
    <source>
        <dbReference type="ARBA" id="ARBA00022729"/>
    </source>
</evidence>
<dbReference type="PANTHER" id="PTHR22917">
    <property type="entry name" value="HEMOPEXIN DOMAIN-CONTAINING PROTEIN"/>
    <property type="match status" value="1"/>
</dbReference>
<dbReference type="InterPro" id="IPR051298">
    <property type="entry name" value="Heme_transport/Cell_adhesion"/>
</dbReference>
<comment type="subcellular location">
    <subcellularLocation>
        <location evidence="1">Secreted</location>
    </subcellularLocation>
</comment>
<dbReference type="InterPro" id="IPR001212">
    <property type="entry name" value="Somatomedin_B_dom"/>
</dbReference>
<evidence type="ECO:0000256" key="5">
    <source>
        <dbReference type="ARBA" id="ARBA00023157"/>
    </source>
</evidence>
<dbReference type="InterPro" id="IPR000585">
    <property type="entry name" value="Hemopexin-like_dom"/>
</dbReference>
<reference evidence="9" key="3">
    <citation type="submission" date="2025-09" db="UniProtKB">
        <authorList>
            <consortium name="Ensembl"/>
        </authorList>
    </citation>
    <scope>IDENTIFICATION</scope>
</reference>